<feature type="domain" description="4-vinyl reductase 4VR" evidence="2">
    <location>
        <begin position="119"/>
        <end position="181"/>
    </location>
</feature>
<dbReference type="RefSeq" id="WP_066092794.1">
    <property type="nucleotide sequence ID" value="NZ_CP126114.1"/>
</dbReference>
<dbReference type="SUPFAM" id="SSF111126">
    <property type="entry name" value="Ligand-binding domain in the NO signalling and Golgi transport"/>
    <property type="match status" value="1"/>
</dbReference>
<organism evidence="3 4">
    <name type="scientific">Neobacillus novalis</name>
    <dbReference type="NCBI Taxonomy" id="220687"/>
    <lineage>
        <taxon>Bacteria</taxon>
        <taxon>Bacillati</taxon>
        <taxon>Bacillota</taxon>
        <taxon>Bacilli</taxon>
        <taxon>Bacillales</taxon>
        <taxon>Bacillaceae</taxon>
        <taxon>Neobacillus</taxon>
    </lineage>
</organism>
<proteinExistence type="inferred from homology"/>
<dbReference type="PANTHER" id="PTHR33744:SF1">
    <property type="entry name" value="DNA-BINDING TRANSCRIPTIONAL ACTIVATOR ADER"/>
    <property type="match status" value="1"/>
</dbReference>
<evidence type="ECO:0000313" key="4">
    <source>
        <dbReference type="Proteomes" id="UP001178288"/>
    </source>
</evidence>
<evidence type="ECO:0000256" key="1">
    <source>
        <dbReference type="ARBA" id="ARBA00006754"/>
    </source>
</evidence>
<dbReference type="AlphaFoldDB" id="A0AA95SAH6"/>
<gene>
    <name evidence="3" type="ORF">QNH39_24790</name>
</gene>
<dbReference type="InterPro" id="IPR024096">
    <property type="entry name" value="NO_sig/Golgi_transp_ligand-bd"/>
</dbReference>
<dbReference type="Pfam" id="PF02830">
    <property type="entry name" value="V4R"/>
    <property type="match status" value="1"/>
</dbReference>
<accession>A0AA95SAH6</accession>
<dbReference type="InterPro" id="IPR042070">
    <property type="entry name" value="PucR_C-HTH_sf"/>
</dbReference>
<dbReference type="InterPro" id="IPR010523">
    <property type="entry name" value="XylR_N"/>
</dbReference>
<name>A0AA95SAH6_9BACI</name>
<dbReference type="Pfam" id="PF17853">
    <property type="entry name" value="GGDEF_2"/>
    <property type="match status" value="1"/>
</dbReference>
<dbReference type="Pfam" id="PF06505">
    <property type="entry name" value="XylR_N"/>
    <property type="match status" value="1"/>
</dbReference>
<evidence type="ECO:0000313" key="3">
    <source>
        <dbReference type="EMBL" id="WHY85782.1"/>
    </source>
</evidence>
<dbReference type="EMBL" id="CP126114">
    <property type="protein sequence ID" value="WHY85782.1"/>
    <property type="molecule type" value="Genomic_DNA"/>
</dbReference>
<dbReference type="InterPro" id="IPR041522">
    <property type="entry name" value="CdaR_GGDEF"/>
</dbReference>
<dbReference type="InterPro" id="IPR029016">
    <property type="entry name" value="GAF-like_dom_sf"/>
</dbReference>
<dbReference type="InterPro" id="IPR025736">
    <property type="entry name" value="PucR_C-HTH_dom"/>
</dbReference>
<dbReference type="SMART" id="SM00989">
    <property type="entry name" value="V4R"/>
    <property type="match status" value="1"/>
</dbReference>
<evidence type="ECO:0000259" key="2">
    <source>
        <dbReference type="SMART" id="SM00989"/>
    </source>
</evidence>
<dbReference type="Gene3D" id="3.30.450.40">
    <property type="match status" value="1"/>
</dbReference>
<dbReference type="KEGG" id="nnv:QNH39_24790"/>
<dbReference type="Gene3D" id="3.30.1380.20">
    <property type="entry name" value="Trafficking protein particle complex subunit 3"/>
    <property type="match status" value="1"/>
</dbReference>
<comment type="similarity">
    <text evidence="1">Belongs to the CdaR family.</text>
</comment>
<dbReference type="PANTHER" id="PTHR33744">
    <property type="entry name" value="CARBOHYDRATE DIACID REGULATOR"/>
    <property type="match status" value="1"/>
</dbReference>
<sequence length="637" mass="72650">MAVKAKSITLKDLMDVSTKEGNFLQSKKLFISSADAWGALLKDLITALGIDRAKRFLFRYGYQCGKHEALMLRDMFEWENKKEWILAGVTMHNLSGRSSSRPSKNIINTETGEFDVQGYWYNSYEANQYLQHFPIHNESICNFLQGYASGYCGTSLGKKVFFKEVECIGKGDAHCRYVGKTLELWGDDIPWNVVDYAQEDIGNELDLAYKRIENQSKILERINTLNNQLTQIVLQGKGLNEIAQILGKSLACGVVISNQYFEPLAEYGQIRNYSLKEMINNISKLHLLDRKKMDRMLNDRATITLNSIENLGFPSYLMITPIVAQKNKFGYISIISDSHEFKAHESPFIERTANICALQILNEKTVTETKHRMKEELLNEILLQPNQDSTVAKRLSYLGYNLNEPHYVFIFRLQSPCKDESFALQKEQIGNILRTHSSHTEQKMLVSNQFGQVYALIPEELIKFRGIGVSKYGQTILKAVKQKIPNSQIAIGISNLCSGIVSFHQGFKQAEKALDIARINDQKEQVVLFSNLGYLSILLDARKPEELEAYAEGILGPILEYDIRKSTELLKTLYFYINNECNLHKTARQMSLSIGGMRYRLSSITERFNIDMTNSSTRREVQLALDIYLSIGKLTSI</sequence>
<dbReference type="Proteomes" id="UP001178288">
    <property type="component" value="Chromosome"/>
</dbReference>
<dbReference type="Pfam" id="PF13556">
    <property type="entry name" value="HTH_30"/>
    <property type="match status" value="1"/>
</dbReference>
<reference evidence="3" key="1">
    <citation type="submission" date="2023-05" db="EMBL/GenBank/DDBJ databases">
        <title>Comparative genomics of Bacillaceae isolates and their secondary metabolite potential.</title>
        <authorList>
            <person name="Song L."/>
            <person name="Nielsen L.J."/>
            <person name="Mohite O."/>
            <person name="Xu X."/>
            <person name="Weber T."/>
            <person name="Kovacs A.T."/>
        </authorList>
    </citation>
    <scope>NUCLEOTIDE SEQUENCE</scope>
    <source>
        <strain evidence="3">XLM17</strain>
    </source>
</reference>
<protein>
    <submittedName>
        <fullName evidence="3">XylR N-terminal domain-containing protein</fullName>
    </submittedName>
</protein>
<dbReference type="InterPro" id="IPR051448">
    <property type="entry name" value="CdaR-like_regulators"/>
</dbReference>
<dbReference type="Gene3D" id="1.10.10.2840">
    <property type="entry name" value="PucR C-terminal helix-turn-helix domain"/>
    <property type="match status" value="1"/>
</dbReference>
<keyword evidence="4" id="KW-1185">Reference proteome</keyword>
<dbReference type="InterPro" id="IPR004096">
    <property type="entry name" value="V4R"/>
</dbReference>